<dbReference type="GeneID" id="7822865"/>
<dbReference type="InParanoid" id="Q22AQ5"/>
<feature type="transmembrane region" description="Helical" evidence="6">
    <location>
        <begin position="302"/>
        <end position="332"/>
    </location>
</feature>
<keyword evidence="1" id="KW-0479">Metal-binding</keyword>
<gene>
    <name evidence="8" type="ORF">TTHERM_01169480</name>
</gene>
<feature type="transmembrane region" description="Helical" evidence="6">
    <location>
        <begin position="124"/>
        <end position="151"/>
    </location>
</feature>
<protein>
    <submittedName>
        <fullName evidence="8">RING-H2 zinc finger protein</fullName>
    </submittedName>
</protein>
<evidence type="ECO:0000313" key="8">
    <source>
        <dbReference type="EMBL" id="EAR82380.1"/>
    </source>
</evidence>
<feature type="transmembrane region" description="Helical" evidence="6">
    <location>
        <begin position="263"/>
        <end position="282"/>
    </location>
</feature>
<dbReference type="OMA" id="SIHEECA"/>
<feature type="region of interest" description="Disordered" evidence="5">
    <location>
        <begin position="58"/>
        <end position="99"/>
    </location>
</feature>
<feature type="compositionally biased region" description="Polar residues" evidence="5">
    <location>
        <begin position="58"/>
        <end position="78"/>
    </location>
</feature>
<evidence type="ECO:0000256" key="6">
    <source>
        <dbReference type="SAM" id="Phobius"/>
    </source>
</evidence>
<keyword evidence="6" id="KW-0812">Transmembrane</keyword>
<evidence type="ECO:0000256" key="1">
    <source>
        <dbReference type="ARBA" id="ARBA00022723"/>
    </source>
</evidence>
<dbReference type="Proteomes" id="UP000009168">
    <property type="component" value="Unassembled WGS sequence"/>
</dbReference>
<organism evidence="8 9">
    <name type="scientific">Tetrahymena thermophila (strain SB210)</name>
    <dbReference type="NCBI Taxonomy" id="312017"/>
    <lineage>
        <taxon>Eukaryota</taxon>
        <taxon>Sar</taxon>
        <taxon>Alveolata</taxon>
        <taxon>Ciliophora</taxon>
        <taxon>Intramacronucleata</taxon>
        <taxon>Oligohymenophorea</taxon>
        <taxon>Hymenostomatida</taxon>
        <taxon>Tetrahymenina</taxon>
        <taxon>Tetrahymenidae</taxon>
        <taxon>Tetrahymena</taxon>
    </lineage>
</organism>
<dbReference type="RefSeq" id="XP_001030043.1">
    <property type="nucleotide sequence ID" value="XM_001030043.1"/>
</dbReference>
<feature type="domain" description="RING-type" evidence="7">
    <location>
        <begin position="373"/>
        <end position="416"/>
    </location>
</feature>
<feature type="region of interest" description="Disordered" evidence="5">
    <location>
        <begin position="1"/>
        <end position="46"/>
    </location>
</feature>
<proteinExistence type="predicted"/>
<dbReference type="Pfam" id="PF13639">
    <property type="entry name" value="zf-RING_2"/>
    <property type="match status" value="1"/>
</dbReference>
<keyword evidence="2 4" id="KW-0863">Zinc-finger</keyword>
<dbReference type="InterPro" id="IPR013083">
    <property type="entry name" value="Znf_RING/FYVE/PHD"/>
</dbReference>
<dbReference type="HOGENOM" id="CLU_652989_0_0_1"/>
<dbReference type="PROSITE" id="PS50089">
    <property type="entry name" value="ZF_RING_2"/>
    <property type="match status" value="1"/>
</dbReference>
<dbReference type="GO" id="GO:0061630">
    <property type="term" value="F:ubiquitin protein ligase activity"/>
    <property type="evidence" value="ECO:0007669"/>
    <property type="project" value="TreeGrafter"/>
</dbReference>
<dbReference type="STRING" id="312017.Q22AQ5"/>
<dbReference type="AlphaFoldDB" id="Q22AQ5"/>
<dbReference type="GO" id="GO:0006511">
    <property type="term" value="P:ubiquitin-dependent protein catabolic process"/>
    <property type="evidence" value="ECO:0007669"/>
    <property type="project" value="TreeGrafter"/>
</dbReference>
<keyword evidence="3" id="KW-0862">Zinc</keyword>
<feature type="transmembrane region" description="Helical" evidence="6">
    <location>
        <begin position="163"/>
        <end position="186"/>
    </location>
</feature>
<dbReference type="KEGG" id="tet:TTHERM_01169480"/>
<evidence type="ECO:0000256" key="4">
    <source>
        <dbReference type="PROSITE-ProRule" id="PRU00175"/>
    </source>
</evidence>
<name>Q22AQ5_TETTS</name>
<keyword evidence="6" id="KW-1133">Transmembrane helix</keyword>
<dbReference type="PANTHER" id="PTHR45931">
    <property type="entry name" value="SI:CH211-59O9.10"/>
    <property type="match status" value="1"/>
</dbReference>
<evidence type="ECO:0000259" key="7">
    <source>
        <dbReference type="PROSITE" id="PS50089"/>
    </source>
</evidence>
<dbReference type="InterPro" id="IPR001841">
    <property type="entry name" value="Znf_RING"/>
</dbReference>
<dbReference type="eggNOG" id="KOG0800">
    <property type="taxonomic scope" value="Eukaryota"/>
</dbReference>
<evidence type="ECO:0000256" key="5">
    <source>
        <dbReference type="SAM" id="MobiDB-lite"/>
    </source>
</evidence>
<evidence type="ECO:0000256" key="2">
    <source>
        <dbReference type="ARBA" id="ARBA00022771"/>
    </source>
</evidence>
<dbReference type="SUPFAM" id="SSF57850">
    <property type="entry name" value="RING/U-box"/>
    <property type="match status" value="1"/>
</dbReference>
<dbReference type="EMBL" id="GG662687">
    <property type="protein sequence ID" value="EAR82380.1"/>
    <property type="molecule type" value="Genomic_DNA"/>
</dbReference>
<sequence>MSHKFSRFQDEEDADFESGQELDDSQTKQIKLSDETTNDLDSSDYQFRFDNEKEKAQIQNFQEKQTSGNEDQNSSEGQQSDRESDGLESTSNGSNAKTKQNKDLTVSKLLVVALSKLELPIKYLLAYQISLLMLKISRVILVLGLLFKLLFEMSCQKSSIHTLLIFAFLRDVISGILDLQFIFKIYEIRYKINKQHYDDQVKSVGKDIIKSKREALQSSQQFFGRFTQIEAITQIQQAPSYEMFELETAIGNLMPYVAYFMKILKYSYYFLFLISVIFIIRYDDEQFCHVFEKYTIIYLFLPIYFLFLVIFLCLTFLGFFLTIILALLLIFLGKYVHGKYKQQKQQQINEFRAKNLSSVSYSSIQNQISNNQCAVCLNNYQENDKITVLKCSPQHHFHHSCLQKWVALKGQCPSCRSNQIV</sequence>
<keyword evidence="6" id="KW-0472">Membrane</keyword>
<dbReference type="InterPro" id="IPR051834">
    <property type="entry name" value="RING_finger_E3_ligase"/>
</dbReference>
<dbReference type="GO" id="GO:0005634">
    <property type="term" value="C:nucleus"/>
    <property type="evidence" value="ECO:0007669"/>
    <property type="project" value="TreeGrafter"/>
</dbReference>
<evidence type="ECO:0000313" key="9">
    <source>
        <dbReference type="Proteomes" id="UP000009168"/>
    </source>
</evidence>
<dbReference type="Gene3D" id="3.30.40.10">
    <property type="entry name" value="Zinc/RING finger domain, C3HC4 (zinc finger)"/>
    <property type="match status" value="1"/>
</dbReference>
<dbReference type="GO" id="GO:0008270">
    <property type="term" value="F:zinc ion binding"/>
    <property type="evidence" value="ECO:0007669"/>
    <property type="project" value="UniProtKB-KW"/>
</dbReference>
<feature type="compositionally biased region" description="Polar residues" evidence="5">
    <location>
        <begin position="87"/>
        <end position="98"/>
    </location>
</feature>
<reference evidence="9" key="1">
    <citation type="journal article" date="2006" name="PLoS Biol.">
        <title>Macronuclear genome sequence of the ciliate Tetrahymena thermophila, a model eukaryote.</title>
        <authorList>
            <person name="Eisen J.A."/>
            <person name="Coyne R.S."/>
            <person name="Wu M."/>
            <person name="Wu D."/>
            <person name="Thiagarajan M."/>
            <person name="Wortman J.R."/>
            <person name="Badger J.H."/>
            <person name="Ren Q."/>
            <person name="Amedeo P."/>
            <person name="Jones K.M."/>
            <person name="Tallon L.J."/>
            <person name="Delcher A.L."/>
            <person name="Salzberg S.L."/>
            <person name="Silva J.C."/>
            <person name="Haas B.J."/>
            <person name="Majoros W.H."/>
            <person name="Farzad M."/>
            <person name="Carlton J.M."/>
            <person name="Smith R.K. Jr."/>
            <person name="Garg J."/>
            <person name="Pearlman R.E."/>
            <person name="Karrer K.M."/>
            <person name="Sun L."/>
            <person name="Manning G."/>
            <person name="Elde N.C."/>
            <person name="Turkewitz A.P."/>
            <person name="Asai D.J."/>
            <person name="Wilkes D.E."/>
            <person name="Wang Y."/>
            <person name="Cai H."/>
            <person name="Collins K."/>
            <person name="Stewart B.A."/>
            <person name="Lee S.R."/>
            <person name="Wilamowska K."/>
            <person name="Weinberg Z."/>
            <person name="Ruzzo W.L."/>
            <person name="Wloga D."/>
            <person name="Gaertig J."/>
            <person name="Frankel J."/>
            <person name="Tsao C.-C."/>
            <person name="Gorovsky M.A."/>
            <person name="Keeling P.J."/>
            <person name="Waller R.F."/>
            <person name="Patron N.J."/>
            <person name="Cherry J.M."/>
            <person name="Stover N.A."/>
            <person name="Krieger C.J."/>
            <person name="del Toro C."/>
            <person name="Ryder H.F."/>
            <person name="Williamson S.C."/>
            <person name="Barbeau R.A."/>
            <person name="Hamilton E.P."/>
            <person name="Orias E."/>
        </authorList>
    </citation>
    <scope>NUCLEOTIDE SEQUENCE [LARGE SCALE GENOMIC DNA]</scope>
    <source>
        <strain evidence="9">SB210</strain>
    </source>
</reference>
<dbReference type="OrthoDB" id="302668at2759"/>
<keyword evidence="9" id="KW-1185">Reference proteome</keyword>
<dbReference type="PANTHER" id="PTHR45931:SF3">
    <property type="entry name" value="RING ZINC FINGER-CONTAINING PROTEIN"/>
    <property type="match status" value="1"/>
</dbReference>
<accession>Q22AQ5</accession>
<feature type="compositionally biased region" description="Acidic residues" evidence="5">
    <location>
        <begin position="10"/>
        <end position="24"/>
    </location>
</feature>
<evidence type="ECO:0000256" key="3">
    <source>
        <dbReference type="ARBA" id="ARBA00022833"/>
    </source>
</evidence>